<gene>
    <name evidence="2" type="ORF">GMD78_18330</name>
</gene>
<keyword evidence="3" id="KW-1185">Reference proteome</keyword>
<dbReference type="Gene3D" id="1.20.90.10">
    <property type="entry name" value="Phospholipase A2 domain"/>
    <property type="match status" value="1"/>
</dbReference>
<comment type="caution">
    <text evidence="2">The sequence shown here is derived from an EMBL/GenBank/DDBJ whole genome shotgun (WGS) entry which is preliminary data.</text>
</comment>
<dbReference type="AlphaFoldDB" id="A0A6N8FP31"/>
<dbReference type="GO" id="GO:0005198">
    <property type="term" value="F:structural molecule activity"/>
    <property type="evidence" value="ECO:0007669"/>
    <property type="project" value="InterPro"/>
</dbReference>
<protein>
    <submittedName>
        <fullName evidence="2">Parvovirus coat protein VP1-like protein</fullName>
    </submittedName>
</protein>
<evidence type="ECO:0000313" key="3">
    <source>
        <dbReference type="Proteomes" id="UP000469125"/>
    </source>
</evidence>
<evidence type="ECO:0000259" key="1">
    <source>
        <dbReference type="Pfam" id="PF08398"/>
    </source>
</evidence>
<sequence>MPCLPGYRYCGPGCRGPGAPVNQLDYFCMQHDACYRQSSSRRACDEIFLRRLQPYIHRRDKIGRDAALMYRAISLKQSF</sequence>
<name>A0A6N8FP31_9BACI</name>
<evidence type="ECO:0000313" key="2">
    <source>
        <dbReference type="EMBL" id="MUK90334.1"/>
    </source>
</evidence>
<dbReference type="Pfam" id="PF08398">
    <property type="entry name" value="Phospholip_A2_4"/>
    <property type="match status" value="1"/>
</dbReference>
<dbReference type="SUPFAM" id="SSF48619">
    <property type="entry name" value="Phospholipase A2, PLA2"/>
    <property type="match status" value="1"/>
</dbReference>
<dbReference type="Proteomes" id="UP000469125">
    <property type="component" value="Unassembled WGS sequence"/>
</dbReference>
<keyword evidence="2" id="KW-0167">Capsid protein</keyword>
<dbReference type="GO" id="GO:0050482">
    <property type="term" value="P:arachidonate secretion"/>
    <property type="evidence" value="ECO:0007669"/>
    <property type="project" value="InterPro"/>
</dbReference>
<keyword evidence="2" id="KW-0946">Virion</keyword>
<proteinExistence type="predicted"/>
<dbReference type="EMBL" id="WOCA01000020">
    <property type="protein sequence ID" value="MUK90334.1"/>
    <property type="molecule type" value="Genomic_DNA"/>
</dbReference>
<reference evidence="2 3" key="1">
    <citation type="submission" date="2019-11" db="EMBL/GenBank/DDBJ databases">
        <authorList>
            <person name="Li X."/>
        </authorList>
    </citation>
    <scope>NUCLEOTIDE SEQUENCE [LARGE SCALE GENOMIC DNA]</scope>
    <source>
        <strain evidence="2 3">L9</strain>
    </source>
</reference>
<dbReference type="GO" id="GO:0006644">
    <property type="term" value="P:phospholipid metabolic process"/>
    <property type="evidence" value="ECO:0007669"/>
    <property type="project" value="InterPro"/>
</dbReference>
<dbReference type="InterPro" id="IPR013607">
    <property type="entry name" value="Phospholipase_A2-like"/>
</dbReference>
<feature type="domain" description="Phospholipase A2-like" evidence="1">
    <location>
        <begin position="4"/>
        <end position="39"/>
    </location>
</feature>
<accession>A0A6N8FP31</accession>
<organism evidence="2 3">
    <name type="scientific">Ornithinibacillus caprae</name>
    <dbReference type="NCBI Taxonomy" id="2678566"/>
    <lineage>
        <taxon>Bacteria</taxon>
        <taxon>Bacillati</taxon>
        <taxon>Bacillota</taxon>
        <taxon>Bacilli</taxon>
        <taxon>Bacillales</taxon>
        <taxon>Bacillaceae</taxon>
        <taxon>Ornithinibacillus</taxon>
    </lineage>
</organism>
<dbReference type="InterPro" id="IPR036444">
    <property type="entry name" value="PLipase_A2_dom_sf"/>
</dbReference>
<dbReference type="RefSeq" id="WP_155671030.1">
    <property type="nucleotide sequence ID" value="NZ_WOCA01000020.1"/>
</dbReference>
<dbReference type="GO" id="GO:0004623">
    <property type="term" value="F:phospholipase A2 activity"/>
    <property type="evidence" value="ECO:0007669"/>
    <property type="project" value="InterPro"/>
</dbReference>